<dbReference type="GO" id="GO:0016020">
    <property type="term" value="C:membrane"/>
    <property type="evidence" value="ECO:0007669"/>
    <property type="project" value="InterPro"/>
</dbReference>
<reference evidence="2" key="1">
    <citation type="submission" date="2020-05" db="EMBL/GenBank/DDBJ databases">
        <authorList>
            <person name="Chiriac C."/>
            <person name="Salcher M."/>
            <person name="Ghai R."/>
            <person name="Kavagutti S V."/>
        </authorList>
    </citation>
    <scope>NUCLEOTIDE SEQUENCE</scope>
</reference>
<name>A0A6J6BL15_9ZZZZ</name>
<dbReference type="Gene3D" id="1.10.3370.10">
    <property type="entry name" value="SecY subunit domain"/>
    <property type="match status" value="1"/>
</dbReference>
<proteinExistence type="predicted"/>
<dbReference type="AlphaFoldDB" id="A0A6J6BL15"/>
<dbReference type="PANTHER" id="PTHR10906">
    <property type="entry name" value="SECY/SEC61-ALPHA FAMILY MEMBER"/>
    <property type="match status" value="1"/>
</dbReference>
<sequence>MVSGLPSAFSVIYASAPWKLAVFLVFVIAMLGCIVFIELGQRRIPVQFAKRVVGRRMYSGQSTYIPLKVNQAGVIPIIFASAVINLPVLLSQVLPSSGWGASVSKWINDNLANTINPVYLFVLALFIVGFSYFYTAIAFDPVQQADNLRKQGGFIPGIRPGPQTEHYLAKVLNRITLPGALFIALLAITPTVLVRILLGATGGGAAYSIGGTSLLIAVGVALETMKQIDSQLMMRNYEGFLSGK</sequence>
<dbReference type="SUPFAM" id="SSF103491">
    <property type="entry name" value="Preprotein translocase SecY subunit"/>
    <property type="match status" value="1"/>
</dbReference>
<protein>
    <submittedName>
        <fullName evidence="2">Unannotated protein</fullName>
    </submittedName>
</protein>
<feature type="transmembrane region" description="Helical" evidence="1">
    <location>
        <begin position="175"/>
        <end position="198"/>
    </location>
</feature>
<organism evidence="2">
    <name type="scientific">freshwater metagenome</name>
    <dbReference type="NCBI Taxonomy" id="449393"/>
    <lineage>
        <taxon>unclassified sequences</taxon>
        <taxon>metagenomes</taxon>
        <taxon>ecological metagenomes</taxon>
    </lineage>
</organism>
<dbReference type="EMBL" id="CAEZSF010000081">
    <property type="protein sequence ID" value="CAB4539646.1"/>
    <property type="molecule type" value="Genomic_DNA"/>
</dbReference>
<feature type="transmembrane region" description="Helical" evidence="1">
    <location>
        <begin position="118"/>
        <end position="139"/>
    </location>
</feature>
<dbReference type="Pfam" id="PF00344">
    <property type="entry name" value="SecY"/>
    <property type="match status" value="1"/>
</dbReference>
<gene>
    <name evidence="2" type="ORF">UFOPK1358_00949</name>
</gene>
<feature type="transmembrane region" description="Helical" evidence="1">
    <location>
        <begin position="74"/>
        <end position="94"/>
    </location>
</feature>
<keyword evidence="1" id="KW-0472">Membrane</keyword>
<dbReference type="InterPro" id="IPR002208">
    <property type="entry name" value="SecY/SEC61-alpha"/>
</dbReference>
<feature type="transmembrane region" description="Helical" evidence="1">
    <location>
        <begin position="20"/>
        <end position="40"/>
    </location>
</feature>
<keyword evidence="1" id="KW-0812">Transmembrane</keyword>
<evidence type="ECO:0000313" key="2">
    <source>
        <dbReference type="EMBL" id="CAB4539646.1"/>
    </source>
</evidence>
<evidence type="ECO:0000256" key="1">
    <source>
        <dbReference type="SAM" id="Phobius"/>
    </source>
</evidence>
<accession>A0A6J6BL15</accession>
<feature type="transmembrane region" description="Helical" evidence="1">
    <location>
        <begin position="204"/>
        <end position="225"/>
    </location>
</feature>
<keyword evidence="1" id="KW-1133">Transmembrane helix</keyword>
<dbReference type="InterPro" id="IPR023201">
    <property type="entry name" value="SecY_dom_sf"/>
</dbReference>
<dbReference type="GO" id="GO:0015031">
    <property type="term" value="P:protein transport"/>
    <property type="evidence" value="ECO:0007669"/>
    <property type="project" value="InterPro"/>
</dbReference>